<dbReference type="Proteomes" id="UP001558652">
    <property type="component" value="Unassembled WGS sequence"/>
</dbReference>
<keyword evidence="13" id="KW-0675">Receptor</keyword>
<evidence type="ECO:0000256" key="5">
    <source>
        <dbReference type="ARBA" id="ARBA00022679"/>
    </source>
</evidence>
<dbReference type="InterPro" id="IPR000719">
    <property type="entry name" value="Prot_kinase_dom"/>
</dbReference>
<dbReference type="GO" id="GO:0004675">
    <property type="term" value="F:transmembrane receptor protein serine/threonine kinase activity"/>
    <property type="evidence" value="ECO:0007669"/>
    <property type="project" value="UniProtKB-EC"/>
</dbReference>
<evidence type="ECO:0000313" key="16">
    <source>
        <dbReference type="Proteomes" id="UP001558652"/>
    </source>
</evidence>
<comment type="similarity">
    <text evidence="2">Belongs to the protein kinase superfamily. TKL Ser/Thr protein kinase family. TGFB receptor subfamily.</text>
</comment>
<evidence type="ECO:0000256" key="13">
    <source>
        <dbReference type="ARBA" id="ARBA00023170"/>
    </source>
</evidence>
<keyword evidence="12" id="KW-0472">Membrane</keyword>
<keyword evidence="6" id="KW-0812">Transmembrane</keyword>
<accession>A0ABD0YN46</accession>
<dbReference type="EMBL" id="JBFDAA010000005">
    <property type="protein sequence ID" value="KAL1132675.1"/>
    <property type="molecule type" value="Genomic_DNA"/>
</dbReference>
<keyword evidence="7" id="KW-0732">Signal</keyword>
<protein>
    <recommendedName>
        <fullName evidence="3">receptor protein serine/threonine kinase</fullName>
        <ecNumber evidence="3">2.7.11.30</ecNumber>
    </recommendedName>
</protein>
<dbReference type="PROSITE" id="PS50011">
    <property type="entry name" value="PROTEIN_KINASE_DOM"/>
    <property type="match status" value="1"/>
</dbReference>
<name>A0ABD0YN46_9HEMI</name>
<keyword evidence="8" id="KW-0547">Nucleotide-binding</keyword>
<dbReference type="GO" id="GO:0005524">
    <property type="term" value="F:ATP binding"/>
    <property type="evidence" value="ECO:0007669"/>
    <property type="project" value="UniProtKB-KW"/>
</dbReference>
<dbReference type="GO" id="GO:0016020">
    <property type="term" value="C:membrane"/>
    <property type="evidence" value="ECO:0007669"/>
    <property type="project" value="UniProtKB-SubCell"/>
</dbReference>
<dbReference type="SUPFAM" id="SSF56112">
    <property type="entry name" value="Protein kinase-like (PK-like)"/>
    <property type="match status" value="1"/>
</dbReference>
<evidence type="ECO:0000256" key="8">
    <source>
        <dbReference type="ARBA" id="ARBA00022741"/>
    </source>
</evidence>
<evidence type="ECO:0000313" key="15">
    <source>
        <dbReference type="EMBL" id="KAL1132675.1"/>
    </source>
</evidence>
<dbReference type="Gene3D" id="3.30.200.20">
    <property type="entry name" value="Phosphorylase Kinase, domain 1"/>
    <property type="match status" value="1"/>
</dbReference>
<dbReference type="PANTHER" id="PTHR23255:SF100">
    <property type="entry name" value="RECEPTOR PROTEIN SERINE_THREONINE KINASE"/>
    <property type="match status" value="1"/>
</dbReference>
<dbReference type="Pfam" id="PF00069">
    <property type="entry name" value="Pkinase"/>
    <property type="match status" value="1"/>
</dbReference>
<evidence type="ECO:0000259" key="14">
    <source>
        <dbReference type="PROSITE" id="PS50011"/>
    </source>
</evidence>
<keyword evidence="16" id="KW-1185">Reference proteome</keyword>
<evidence type="ECO:0000256" key="12">
    <source>
        <dbReference type="ARBA" id="ARBA00023136"/>
    </source>
</evidence>
<evidence type="ECO:0000256" key="1">
    <source>
        <dbReference type="ARBA" id="ARBA00004479"/>
    </source>
</evidence>
<dbReference type="PANTHER" id="PTHR23255">
    <property type="entry name" value="TRANSFORMING GROWTH FACTOR-BETA RECEPTOR TYPE I AND II"/>
    <property type="match status" value="1"/>
</dbReference>
<dbReference type="InterPro" id="IPR011009">
    <property type="entry name" value="Kinase-like_dom_sf"/>
</dbReference>
<gene>
    <name evidence="15" type="ORF">AAG570_010627</name>
</gene>
<keyword evidence="4" id="KW-0723">Serine/threonine-protein kinase</keyword>
<evidence type="ECO:0000256" key="7">
    <source>
        <dbReference type="ARBA" id="ARBA00022729"/>
    </source>
</evidence>
<dbReference type="AlphaFoldDB" id="A0ABD0YN46"/>
<dbReference type="Gene3D" id="1.10.510.10">
    <property type="entry name" value="Transferase(Phosphotransferase) domain 1"/>
    <property type="match status" value="1"/>
</dbReference>
<proteinExistence type="inferred from homology"/>
<comment type="subcellular location">
    <subcellularLocation>
        <location evidence="1">Membrane</location>
        <topology evidence="1">Single-pass type I membrane protein</topology>
    </subcellularLocation>
</comment>
<organism evidence="15 16">
    <name type="scientific">Ranatra chinensis</name>
    <dbReference type="NCBI Taxonomy" id="642074"/>
    <lineage>
        <taxon>Eukaryota</taxon>
        <taxon>Metazoa</taxon>
        <taxon>Ecdysozoa</taxon>
        <taxon>Arthropoda</taxon>
        <taxon>Hexapoda</taxon>
        <taxon>Insecta</taxon>
        <taxon>Pterygota</taxon>
        <taxon>Neoptera</taxon>
        <taxon>Paraneoptera</taxon>
        <taxon>Hemiptera</taxon>
        <taxon>Heteroptera</taxon>
        <taxon>Panheteroptera</taxon>
        <taxon>Nepomorpha</taxon>
        <taxon>Nepidae</taxon>
        <taxon>Ranatrinae</taxon>
        <taxon>Ranatra</taxon>
    </lineage>
</organism>
<evidence type="ECO:0000256" key="2">
    <source>
        <dbReference type="ARBA" id="ARBA00009605"/>
    </source>
</evidence>
<evidence type="ECO:0000256" key="10">
    <source>
        <dbReference type="ARBA" id="ARBA00022840"/>
    </source>
</evidence>
<evidence type="ECO:0000256" key="6">
    <source>
        <dbReference type="ARBA" id="ARBA00022692"/>
    </source>
</evidence>
<evidence type="ECO:0000256" key="3">
    <source>
        <dbReference type="ARBA" id="ARBA00012401"/>
    </source>
</evidence>
<keyword evidence="9" id="KW-0418">Kinase</keyword>
<reference evidence="15 16" key="1">
    <citation type="submission" date="2024-07" db="EMBL/GenBank/DDBJ databases">
        <title>Chromosome-level genome assembly of the water stick insect Ranatra chinensis (Heteroptera: Nepidae).</title>
        <authorList>
            <person name="Liu X."/>
        </authorList>
    </citation>
    <scope>NUCLEOTIDE SEQUENCE [LARGE SCALE GENOMIC DNA]</scope>
    <source>
        <strain evidence="15">Cailab_2021Rc</strain>
        <tissue evidence="15">Muscle</tissue>
    </source>
</reference>
<keyword evidence="5" id="KW-0808">Transferase</keyword>
<dbReference type="InterPro" id="IPR000333">
    <property type="entry name" value="TGFB_receptor"/>
</dbReference>
<evidence type="ECO:0000256" key="4">
    <source>
        <dbReference type="ARBA" id="ARBA00022527"/>
    </source>
</evidence>
<sequence>MFPLHYSQYYFNEKDIYALPFMDHPSLLTYYGCDETMTKEGVASYALVLSYCSGGTLQDYLKANTIDLTTFCKMALSTSAGLAHLHTEMRSGDKWKPCVTHRDVNTKNILVKSDLTCCLCDLGLGVKITGSHYYTLGEEQHAETKSINDVGTLRYMAPEVLEGAVNLRDCEASLKQIDVYALGLVLWEMATRTSDLYPNQADVPQYALPFEKEVGVHPSLEQMRTAVCRNKARPLFNAEWKHASGSGRLIRETVDDCTDQDGEARLTALCVHERLSSLYRVFCNPDTKAYSHDFLLRMSMRTC</sequence>
<evidence type="ECO:0000256" key="9">
    <source>
        <dbReference type="ARBA" id="ARBA00022777"/>
    </source>
</evidence>
<dbReference type="EC" id="2.7.11.30" evidence="3"/>
<evidence type="ECO:0000256" key="11">
    <source>
        <dbReference type="ARBA" id="ARBA00022989"/>
    </source>
</evidence>
<keyword evidence="10" id="KW-0067">ATP-binding</keyword>
<comment type="caution">
    <text evidence="15">The sequence shown here is derived from an EMBL/GenBank/DDBJ whole genome shotgun (WGS) entry which is preliminary data.</text>
</comment>
<feature type="domain" description="Protein kinase" evidence="14">
    <location>
        <begin position="1"/>
        <end position="275"/>
    </location>
</feature>
<keyword evidence="11" id="KW-1133">Transmembrane helix</keyword>